<dbReference type="EMBL" id="LGRV01000007">
    <property type="protein sequence ID" value="KOS66606.1"/>
    <property type="molecule type" value="Genomic_DNA"/>
</dbReference>
<dbReference type="Proteomes" id="UP000050668">
    <property type="component" value="Unassembled WGS sequence"/>
</dbReference>
<feature type="coiled-coil region" evidence="1">
    <location>
        <begin position="413"/>
        <end position="465"/>
    </location>
</feature>
<evidence type="ECO:0000313" key="3">
    <source>
        <dbReference type="Proteomes" id="UP000050668"/>
    </source>
</evidence>
<evidence type="ECO:0000313" key="2">
    <source>
        <dbReference type="EMBL" id="KOS66606.1"/>
    </source>
</evidence>
<protein>
    <submittedName>
        <fullName evidence="2">Uncharacterized protein</fullName>
    </submittedName>
</protein>
<proteinExistence type="predicted"/>
<evidence type="ECO:0000256" key="1">
    <source>
        <dbReference type="SAM" id="Coils"/>
    </source>
</evidence>
<dbReference type="RefSeq" id="WP_053585300.1">
    <property type="nucleotide sequence ID" value="NZ_LGRV01000007.1"/>
</dbReference>
<gene>
    <name evidence="2" type="ORF">AEA09_17870</name>
</gene>
<organism evidence="2 3">
    <name type="scientific">Lysinibacillus contaminans</name>
    <dbReference type="NCBI Taxonomy" id="1293441"/>
    <lineage>
        <taxon>Bacteria</taxon>
        <taxon>Bacillati</taxon>
        <taxon>Bacillota</taxon>
        <taxon>Bacilli</taxon>
        <taxon>Bacillales</taxon>
        <taxon>Bacillaceae</taxon>
        <taxon>Lysinibacillus</taxon>
    </lineage>
</organism>
<accession>A0ABR5JWS7</accession>
<sequence>MDILSVRYNTKRNKKFQIKTIIFEENKKKAVKKEALNEAAKSHIKNMYLNYKLLEHSSFKLVEPILEKDTIIFPFIDGVSFDSILLKDVIEKNRDEFFNKIYWYKTLLEKEEVVDFVQSENFINIFGNHSSLSVKKAIKIPNIDLNFDNLLITNEEIIVIDYEWVFNFPLPINFILYRSILVFINKYSLYFENFMKKEEIFNELEITNSEIHIYNEMEKKFMTMVGLNNFKSNYLKQNNTSVFSEYLQDYSSALNNSEDYIQLFWDSGNGFNEKESIKYLVGKTKEMQEFVFKIPDLSLKAIRIDPVNSIGIITIHEVVLVNETGSLVGNMIENLQVNNGLKKICINSAENDNIFLSINTDPQFIYYLNENSEIKDLNVRIVMQYSRIYDEYQENMLVELIENNLQKKINFQLEMNEKLALNYNETLNELEKNHKEILVKKDQLLDEYLKNNEKIINENNGMKNSLSWKITEPLRKIKKFFK</sequence>
<comment type="caution">
    <text evidence="2">The sequence shown here is derived from an EMBL/GenBank/DDBJ whole genome shotgun (WGS) entry which is preliminary data.</text>
</comment>
<keyword evidence="3" id="KW-1185">Reference proteome</keyword>
<keyword evidence="1" id="KW-0175">Coiled coil</keyword>
<reference evidence="3" key="1">
    <citation type="submission" date="2015-07" db="EMBL/GenBank/DDBJ databases">
        <title>Fjat-14205 dsm 2895.</title>
        <authorList>
            <person name="Liu B."/>
            <person name="Wang J."/>
            <person name="Zhu Y."/>
            <person name="Liu G."/>
            <person name="Chen Q."/>
            <person name="Chen Z."/>
            <person name="Lan J."/>
            <person name="Che J."/>
            <person name="Ge C."/>
            <person name="Shi H."/>
            <person name="Pan Z."/>
            <person name="Liu X."/>
        </authorList>
    </citation>
    <scope>NUCLEOTIDE SEQUENCE [LARGE SCALE GENOMIC DNA]</scope>
    <source>
        <strain evidence="3">DSM 25560</strain>
    </source>
</reference>
<name>A0ABR5JWS7_9BACI</name>